<evidence type="ECO:0000256" key="2">
    <source>
        <dbReference type="SAM" id="MobiDB-lite"/>
    </source>
</evidence>
<evidence type="ECO:0000313" key="3">
    <source>
        <dbReference type="EMBL" id="CAD9707834.1"/>
    </source>
</evidence>
<evidence type="ECO:0000256" key="1">
    <source>
        <dbReference type="SAM" id="Coils"/>
    </source>
</evidence>
<feature type="region of interest" description="Disordered" evidence="2">
    <location>
        <begin position="300"/>
        <end position="373"/>
    </location>
</feature>
<sequence length="557" mass="61580">MFTLRSPQDLRTTVLPWYDRKLVESSACSLGEVFEAAGELLKLMIALSSWAKDLKTAAQERNNTKFTRYAEMCIQAVGDSIGDFPVCLDYNFVKTLTKTVSNKLRELESSAPAIKGGQSPVHNAAQSIKQCLKDVSMATETLKACNERSSAVMLHISALKDEVRGPIDQFLRRWESIMPAIAEGEAKNRRGSRNSGRAEKDRAGLQATLASALERRSMAEQRLTDFTKSSAPVQGGLRAAQEEFFLLNQLLELLEPYQTLASYLVNHLQRGTMELRFSEALNQKVLEKLHLLIKQLGGSNSLTQSGSSSPTGGPPSQHAAPQTLEPARPESPSSPATTPAGTAQTPVEGVQQKGRRRRREDVNSSGRGPHAGAAVASSMLEDCPFAVVLSTTPAMLPAEQQDAVAVLLFFEKQNEDGAEELSSLLVQLGGLSIRRGGGEDASLERARRRMKDFDRELFRALFLDWRERKSRRMDFASSPDALTFREHTEKIRLLNAAVEEAQNGLETFQDQRNEFLVDADELAEQFQSTCFREFQEHVELHFAVMGSEDSDADGGRE</sequence>
<feature type="compositionally biased region" description="Low complexity" evidence="2">
    <location>
        <begin position="300"/>
        <end position="317"/>
    </location>
</feature>
<dbReference type="EMBL" id="HBHJ01028426">
    <property type="protein sequence ID" value="CAD9707834.1"/>
    <property type="molecule type" value="Transcribed_RNA"/>
</dbReference>
<accession>A0A7S2STL0</accession>
<organism evidence="3">
    <name type="scientific">Rhizochromulina marina</name>
    <dbReference type="NCBI Taxonomy" id="1034831"/>
    <lineage>
        <taxon>Eukaryota</taxon>
        <taxon>Sar</taxon>
        <taxon>Stramenopiles</taxon>
        <taxon>Ochrophyta</taxon>
        <taxon>Dictyochophyceae</taxon>
        <taxon>Rhizochromulinales</taxon>
        <taxon>Rhizochromulina</taxon>
    </lineage>
</organism>
<keyword evidence="1" id="KW-0175">Coiled coil</keyword>
<reference evidence="3" key="1">
    <citation type="submission" date="2021-01" db="EMBL/GenBank/DDBJ databases">
        <authorList>
            <person name="Corre E."/>
            <person name="Pelletier E."/>
            <person name="Niang G."/>
            <person name="Scheremetjew M."/>
            <person name="Finn R."/>
            <person name="Kale V."/>
            <person name="Holt S."/>
            <person name="Cochrane G."/>
            <person name="Meng A."/>
            <person name="Brown T."/>
            <person name="Cohen L."/>
        </authorList>
    </citation>
    <scope>NUCLEOTIDE SEQUENCE</scope>
    <source>
        <strain evidence="3">CCMP1243</strain>
    </source>
</reference>
<protein>
    <submittedName>
        <fullName evidence="3">Uncharacterized protein</fullName>
    </submittedName>
</protein>
<dbReference type="AlphaFoldDB" id="A0A7S2STL0"/>
<proteinExistence type="predicted"/>
<gene>
    <name evidence="3" type="ORF">RMAR1173_LOCUS18825</name>
</gene>
<feature type="compositionally biased region" description="Low complexity" evidence="2">
    <location>
        <begin position="330"/>
        <end position="346"/>
    </location>
</feature>
<feature type="coiled-coil region" evidence="1">
    <location>
        <begin position="491"/>
        <end position="525"/>
    </location>
</feature>
<name>A0A7S2STL0_9STRA</name>